<dbReference type="OMA" id="HENCHQI"/>
<accession>A0A067RUF1</accession>
<organism evidence="2 3">
    <name type="scientific">Zootermopsis nevadensis</name>
    <name type="common">Dampwood termite</name>
    <dbReference type="NCBI Taxonomy" id="136037"/>
    <lineage>
        <taxon>Eukaryota</taxon>
        <taxon>Metazoa</taxon>
        <taxon>Ecdysozoa</taxon>
        <taxon>Arthropoda</taxon>
        <taxon>Hexapoda</taxon>
        <taxon>Insecta</taxon>
        <taxon>Pterygota</taxon>
        <taxon>Neoptera</taxon>
        <taxon>Polyneoptera</taxon>
        <taxon>Dictyoptera</taxon>
        <taxon>Blattodea</taxon>
        <taxon>Blattoidea</taxon>
        <taxon>Termitoidae</taxon>
        <taxon>Termopsidae</taxon>
        <taxon>Zootermopsis</taxon>
    </lineage>
</organism>
<evidence type="ECO:0000313" key="2">
    <source>
        <dbReference type="EMBL" id="KDR23469.1"/>
    </source>
</evidence>
<dbReference type="EMBL" id="KK852460">
    <property type="protein sequence ID" value="KDR23469.1"/>
    <property type="molecule type" value="Genomic_DNA"/>
</dbReference>
<protein>
    <submittedName>
        <fullName evidence="2">Uncharacterized protein</fullName>
    </submittedName>
</protein>
<dbReference type="AlphaFoldDB" id="A0A067RUF1"/>
<reference evidence="2 3" key="1">
    <citation type="journal article" date="2014" name="Nat. Commun.">
        <title>Molecular traces of alternative social organization in a termite genome.</title>
        <authorList>
            <person name="Terrapon N."/>
            <person name="Li C."/>
            <person name="Robertson H.M."/>
            <person name="Ji L."/>
            <person name="Meng X."/>
            <person name="Booth W."/>
            <person name="Chen Z."/>
            <person name="Childers C.P."/>
            <person name="Glastad K.M."/>
            <person name="Gokhale K."/>
            <person name="Gowin J."/>
            <person name="Gronenberg W."/>
            <person name="Hermansen R.A."/>
            <person name="Hu H."/>
            <person name="Hunt B.G."/>
            <person name="Huylmans A.K."/>
            <person name="Khalil S.M."/>
            <person name="Mitchell R.D."/>
            <person name="Munoz-Torres M.C."/>
            <person name="Mustard J.A."/>
            <person name="Pan H."/>
            <person name="Reese J.T."/>
            <person name="Scharf M.E."/>
            <person name="Sun F."/>
            <person name="Vogel H."/>
            <person name="Xiao J."/>
            <person name="Yang W."/>
            <person name="Yang Z."/>
            <person name="Yang Z."/>
            <person name="Zhou J."/>
            <person name="Zhu J."/>
            <person name="Brent C.S."/>
            <person name="Elsik C.G."/>
            <person name="Goodisman M.A."/>
            <person name="Liberles D.A."/>
            <person name="Roe R.M."/>
            <person name="Vargo E.L."/>
            <person name="Vilcinskas A."/>
            <person name="Wang J."/>
            <person name="Bornberg-Bauer E."/>
            <person name="Korb J."/>
            <person name="Zhang G."/>
            <person name="Liebig J."/>
        </authorList>
    </citation>
    <scope>NUCLEOTIDE SEQUENCE [LARGE SCALE GENOMIC DNA]</scope>
    <source>
        <tissue evidence="2">Whole organism</tissue>
    </source>
</reference>
<dbReference type="OrthoDB" id="8180611at2759"/>
<gene>
    <name evidence="2" type="ORF">L798_08671</name>
</gene>
<keyword evidence="3" id="KW-1185">Reference proteome</keyword>
<feature type="signal peptide" evidence="1">
    <location>
        <begin position="1"/>
        <end position="19"/>
    </location>
</feature>
<dbReference type="SMART" id="SM00718">
    <property type="entry name" value="DM4_12"/>
    <property type="match status" value="1"/>
</dbReference>
<evidence type="ECO:0000313" key="3">
    <source>
        <dbReference type="Proteomes" id="UP000027135"/>
    </source>
</evidence>
<dbReference type="Proteomes" id="UP000027135">
    <property type="component" value="Unassembled WGS sequence"/>
</dbReference>
<dbReference type="PANTHER" id="PTHR21398">
    <property type="entry name" value="AGAP007094-PA"/>
    <property type="match status" value="1"/>
</dbReference>
<feature type="chain" id="PRO_5001648279" evidence="1">
    <location>
        <begin position="20"/>
        <end position="174"/>
    </location>
</feature>
<evidence type="ECO:0000256" key="1">
    <source>
        <dbReference type="SAM" id="SignalP"/>
    </source>
</evidence>
<name>A0A067RUF1_ZOONE</name>
<sequence length="174" mass="20001">MQNNITILLLTLITMGTLSEVSCDSRTHRIKRRIVFIKGSKFFIRLNFKANTLPYTAVFAYAAGYKLNFDLPEDAKTGPFRIHRRSLYENFETIIDENGLNGRVCVLRFLCEASQLVIPTDTLFQKLLKLIFTIPEGAEHTVLPYYAEEDCNKMADECPISFLHIMNLKPSEQM</sequence>
<dbReference type="PANTHER" id="PTHR21398:SF23">
    <property type="entry name" value="AGAP002978-PA"/>
    <property type="match status" value="1"/>
</dbReference>
<dbReference type="eggNOG" id="ENOG502SC3E">
    <property type="taxonomic scope" value="Eukaryota"/>
</dbReference>
<dbReference type="InterPro" id="IPR006631">
    <property type="entry name" value="DM4_12"/>
</dbReference>
<keyword evidence="1" id="KW-0732">Signal</keyword>
<dbReference type="InParanoid" id="A0A067RUF1"/>
<dbReference type="Pfam" id="PF07841">
    <property type="entry name" value="DM4_12"/>
    <property type="match status" value="1"/>
</dbReference>
<proteinExistence type="predicted"/>